<dbReference type="AlphaFoldDB" id="A0A229FS58"/>
<dbReference type="CDD" id="cd00865">
    <property type="entry name" value="PEBP_bact_arch"/>
    <property type="match status" value="1"/>
</dbReference>
<dbReference type="InterPro" id="IPR036610">
    <property type="entry name" value="PEBP-like_sf"/>
</dbReference>
<dbReference type="PANTHER" id="PTHR30289">
    <property type="entry name" value="UNCHARACTERIZED PROTEIN YBCL-RELATED"/>
    <property type="match status" value="1"/>
</dbReference>
<name>A0A229FS58_9BURK</name>
<reference evidence="1 2" key="1">
    <citation type="submission" date="2017-06" db="EMBL/GenBank/DDBJ databases">
        <title>Reclassification of a Polynucleobacter cosmopolitanus strain isolated from tropical Lake Victoria as Polynucleobacter victoriensis comb. nov.</title>
        <authorList>
            <person name="Hahn M.W."/>
        </authorList>
    </citation>
    <scope>NUCLEOTIDE SEQUENCE [LARGE SCALE GENOMIC DNA]</scope>
    <source>
        <strain evidence="1 2">MWH-MoIso2</strain>
    </source>
</reference>
<protein>
    <submittedName>
        <fullName evidence="1">Phospholipid-binding protein</fullName>
    </submittedName>
</protein>
<gene>
    <name evidence="1" type="ORF">AOC33_05965</name>
</gene>
<keyword evidence="2" id="KW-1185">Reference proteome</keyword>
<dbReference type="Proteomes" id="UP000215188">
    <property type="component" value="Unassembled WGS sequence"/>
</dbReference>
<dbReference type="Pfam" id="PF01161">
    <property type="entry name" value="PBP"/>
    <property type="match status" value="1"/>
</dbReference>
<dbReference type="SUPFAM" id="SSF49777">
    <property type="entry name" value="PEBP-like"/>
    <property type="match status" value="1"/>
</dbReference>
<dbReference type="RefSeq" id="WP_089515782.1">
    <property type="nucleotide sequence ID" value="NZ_NJGG01000002.1"/>
</dbReference>
<dbReference type="Gene3D" id="3.90.280.10">
    <property type="entry name" value="PEBP-like"/>
    <property type="match status" value="1"/>
</dbReference>
<dbReference type="OrthoDB" id="9797506at2"/>
<dbReference type="EMBL" id="NJGG01000002">
    <property type="protein sequence ID" value="OXL14866.1"/>
    <property type="molecule type" value="Genomic_DNA"/>
</dbReference>
<organism evidence="1 2">
    <name type="scientific">Polynucleobacter cosmopolitanus</name>
    <dbReference type="NCBI Taxonomy" id="351345"/>
    <lineage>
        <taxon>Bacteria</taxon>
        <taxon>Pseudomonadati</taxon>
        <taxon>Pseudomonadota</taxon>
        <taxon>Betaproteobacteria</taxon>
        <taxon>Burkholderiales</taxon>
        <taxon>Burkholderiaceae</taxon>
        <taxon>Polynucleobacter</taxon>
    </lineage>
</organism>
<dbReference type="PANTHER" id="PTHR30289:SF1">
    <property type="entry name" value="PEBP (PHOSPHATIDYLETHANOLAMINE-BINDING PROTEIN) FAMILY PROTEIN"/>
    <property type="match status" value="1"/>
</dbReference>
<proteinExistence type="predicted"/>
<evidence type="ECO:0000313" key="2">
    <source>
        <dbReference type="Proteomes" id="UP000215188"/>
    </source>
</evidence>
<dbReference type="InterPro" id="IPR008914">
    <property type="entry name" value="PEBP"/>
</dbReference>
<evidence type="ECO:0000313" key="1">
    <source>
        <dbReference type="EMBL" id="OXL14866.1"/>
    </source>
</evidence>
<dbReference type="NCBIfam" id="TIGR00481">
    <property type="entry name" value="YbhB/YbcL family Raf kinase inhibitor-like protein"/>
    <property type="match status" value="1"/>
</dbReference>
<sequence>MKITSSSFQDQSVIPGQYAFAIKDPSTHITLSSNQNPHLAWSDFPKDTQSFALICHDPDVPSKGDDVNQEGKVVPASLPRVDFYHWVLVNIPNSVQTIAAGSHSNSITAKGKSAQQSPVGTPGINDYTAWFKGDASMEGHYFGYDGPCPPWNDAIKHHYIFTIYALNTPSISLTGPYTGAEALIAIKPHIIAQASITGIYSLNPSVAI</sequence>
<accession>A0A229FS58</accession>
<dbReference type="InterPro" id="IPR005247">
    <property type="entry name" value="YbhB_YbcL/LppC-like"/>
</dbReference>
<comment type="caution">
    <text evidence="1">The sequence shown here is derived from an EMBL/GenBank/DDBJ whole genome shotgun (WGS) entry which is preliminary data.</text>
</comment>